<dbReference type="EMBL" id="JACSQN010000001">
    <property type="protein sequence ID" value="MBD7983019.1"/>
    <property type="molecule type" value="Genomic_DNA"/>
</dbReference>
<keyword evidence="1" id="KW-1133">Transmembrane helix</keyword>
<dbReference type="PANTHER" id="PTHR45138:SF9">
    <property type="entry name" value="DIGUANYLATE CYCLASE DGCM-RELATED"/>
    <property type="match status" value="1"/>
</dbReference>
<feature type="transmembrane region" description="Helical" evidence="1">
    <location>
        <begin position="139"/>
        <end position="160"/>
    </location>
</feature>
<feature type="transmembrane region" description="Helical" evidence="1">
    <location>
        <begin position="36"/>
        <end position="55"/>
    </location>
</feature>
<dbReference type="Gene3D" id="3.30.70.270">
    <property type="match status" value="1"/>
</dbReference>
<dbReference type="PROSITE" id="PS50887">
    <property type="entry name" value="GGDEF"/>
    <property type="match status" value="1"/>
</dbReference>
<dbReference type="CDD" id="cd01949">
    <property type="entry name" value="GGDEF"/>
    <property type="match status" value="1"/>
</dbReference>
<dbReference type="Gene3D" id="3.30.450.40">
    <property type="match status" value="1"/>
</dbReference>
<evidence type="ECO:0000313" key="3">
    <source>
        <dbReference type="EMBL" id="MBD7983019.1"/>
    </source>
</evidence>
<dbReference type="InterPro" id="IPR050469">
    <property type="entry name" value="Diguanylate_Cyclase"/>
</dbReference>
<reference evidence="3 4" key="1">
    <citation type="submission" date="2020-08" db="EMBL/GenBank/DDBJ databases">
        <title>A Genomic Blueprint of the Chicken Gut Microbiome.</title>
        <authorList>
            <person name="Gilroy R."/>
            <person name="Ravi A."/>
            <person name="Getino M."/>
            <person name="Pursley I."/>
            <person name="Horton D.L."/>
            <person name="Alikhan N.-F."/>
            <person name="Baker D."/>
            <person name="Gharbi K."/>
            <person name="Hall N."/>
            <person name="Watson M."/>
            <person name="Adriaenssens E.M."/>
            <person name="Foster-Nyarko E."/>
            <person name="Jarju S."/>
            <person name="Secka A."/>
            <person name="Antonio M."/>
            <person name="Oren A."/>
            <person name="Chaudhuri R."/>
            <person name="La Ragione R.M."/>
            <person name="Hildebrand F."/>
            <person name="Pallen M.J."/>
        </authorList>
    </citation>
    <scope>NUCLEOTIDE SEQUENCE [LARGE SCALE GENOMIC DNA]</scope>
    <source>
        <strain evidence="3 4">Sa2YVA2</strain>
    </source>
</reference>
<proteinExistence type="predicted"/>
<dbReference type="Pfam" id="PF00990">
    <property type="entry name" value="GGDEF"/>
    <property type="match status" value="1"/>
</dbReference>
<sequence length="575" mass="65519">MLYNSMQKRVFLSLWFLLFPTSIYIGYRNFPIGELNYYDTTIHLIILVILMMLPLRMDSVSITLERWVLFYVFFHYGLLIEMIFVQIGIFIVLFSDKSSTSKLMRFTTNSMIFLLVSLISGSIYYALGGSLMEQSVVKLTILGFIYASTYAIVNNVLLYLNFKVIGHKVIKFFDSAVKDYVLTLLLLPFAIALCFLSETLHSKSLLLIGIPCILLLLIAKNYIKSEGLNEVLTSSSEIGHKLAGNLLVSDVLDTFLSQLQTVIPYENAYIVDLHGDKLMMLRIVESGHNLKEAKLFSCSDKIKDSDGIDYNEVKIYPNRKSIDKLERYGFSENIQSVMTAPLKRGLKTEGFLLLTSSKKYVFTDLHEKMAELLTGYVTASIDKAKYYEKTVEKSERCGLTGLNNYRYLERKLDEEMIRYHTSEIHSLSAIILDIDHFKSINDTYGHQSGNDILRAFANLLRKYIQADMTLARYGGEEFVLLLPNADKENAYQLAETIRQEIDDSLFKIIRDLSTAREEVEVHITISAGVASLPEDANDTKNLMRNADRALYIGGKRAGRNRIGMYGIENDINVEI</sequence>
<dbReference type="InterPro" id="IPR000160">
    <property type="entry name" value="GGDEF_dom"/>
</dbReference>
<feature type="transmembrane region" description="Helical" evidence="1">
    <location>
        <begin position="67"/>
        <end position="94"/>
    </location>
</feature>
<dbReference type="RefSeq" id="WP_191692667.1">
    <property type="nucleotide sequence ID" value="NZ_JACSQN010000001.1"/>
</dbReference>
<comment type="caution">
    <text evidence="3">The sequence shown here is derived from an EMBL/GenBank/DDBJ whole genome shotgun (WGS) entry which is preliminary data.</text>
</comment>
<dbReference type="SMART" id="SM00267">
    <property type="entry name" value="GGDEF"/>
    <property type="match status" value="1"/>
</dbReference>
<dbReference type="NCBIfam" id="TIGR00254">
    <property type="entry name" value="GGDEF"/>
    <property type="match status" value="1"/>
</dbReference>
<gene>
    <name evidence="3" type="ORF">H9649_00385</name>
</gene>
<evidence type="ECO:0000313" key="4">
    <source>
        <dbReference type="Proteomes" id="UP000626786"/>
    </source>
</evidence>
<feature type="transmembrane region" description="Helical" evidence="1">
    <location>
        <begin position="180"/>
        <end position="197"/>
    </location>
</feature>
<evidence type="ECO:0000256" key="1">
    <source>
        <dbReference type="SAM" id="Phobius"/>
    </source>
</evidence>
<dbReference type="InterPro" id="IPR029787">
    <property type="entry name" value="Nucleotide_cyclase"/>
</dbReference>
<accession>A0ABR8U4Q1</accession>
<feature type="transmembrane region" description="Helical" evidence="1">
    <location>
        <begin position="12"/>
        <end position="30"/>
    </location>
</feature>
<organism evidence="3 4">
    <name type="scientific">Sporosarcina quadrami</name>
    <dbReference type="NCBI Taxonomy" id="2762234"/>
    <lineage>
        <taxon>Bacteria</taxon>
        <taxon>Bacillati</taxon>
        <taxon>Bacillota</taxon>
        <taxon>Bacilli</taxon>
        <taxon>Bacillales</taxon>
        <taxon>Caryophanaceae</taxon>
        <taxon>Sporosarcina</taxon>
    </lineage>
</organism>
<protein>
    <submittedName>
        <fullName evidence="3">GGDEF domain-containing protein</fullName>
    </submittedName>
</protein>
<keyword evidence="1" id="KW-0812">Transmembrane</keyword>
<dbReference type="InterPro" id="IPR029016">
    <property type="entry name" value="GAF-like_dom_sf"/>
</dbReference>
<dbReference type="InterPro" id="IPR043128">
    <property type="entry name" value="Rev_trsase/Diguanyl_cyclase"/>
</dbReference>
<keyword evidence="4" id="KW-1185">Reference proteome</keyword>
<dbReference type="Proteomes" id="UP000626786">
    <property type="component" value="Unassembled WGS sequence"/>
</dbReference>
<dbReference type="SUPFAM" id="SSF55073">
    <property type="entry name" value="Nucleotide cyclase"/>
    <property type="match status" value="1"/>
</dbReference>
<feature type="transmembrane region" description="Helical" evidence="1">
    <location>
        <begin position="106"/>
        <end position="127"/>
    </location>
</feature>
<evidence type="ECO:0000259" key="2">
    <source>
        <dbReference type="PROSITE" id="PS50887"/>
    </source>
</evidence>
<feature type="domain" description="GGDEF" evidence="2">
    <location>
        <begin position="425"/>
        <end position="567"/>
    </location>
</feature>
<dbReference type="PANTHER" id="PTHR45138">
    <property type="entry name" value="REGULATORY COMPONENTS OF SENSORY TRANSDUCTION SYSTEM"/>
    <property type="match status" value="1"/>
</dbReference>
<dbReference type="SUPFAM" id="SSF55781">
    <property type="entry name" value="GAF domain-like"/>
    <property type="match status" value="1"/>
</dbReference>
<name>A0ABR8U4Q1_9BACL</name>
<keyword evidence="1" id="KW-0472">Membrane</keyword>